<reference evidence="1 2" key="1">
    <citation type="journal article" date="2015" name="Genome Biol. Evol.">
        <title>Comparative Genomics of a Bacterivorous Green Alga Reveals Evolutionary Causalities and Consequences of Phago-Mixotrophic Mode of Nutrition.</title>
        <authorList>
            <person name="Burns J.A."/>
            <person name="Paasch A."/>
            <person name="Narechania A."/>
            <person name="Kim E."/>
        </authorList>
    </citation>
    <scope>NUCLEOTIDE SEQUENCE [LARGE SCALE GENOMIC DNA]</scope>
    <source>
        <strain evidence="1 2">PLY_AMNH</strain>
    </source>
</reference>
<proteinExistence type="predicted"/>
<accession>A0AAE0F1G8</accession>
<keyword evidence="2" id="KW-1185">Reference proteome</keyword>
<organism evidence="1 2">
    <name type="scientific">Cymbomonas tetramitiformis</name>
    <dbReference type="NCBI Taxonomy" id="36881"/>
    <lineage>
        <taxon>Eukaryota</taxon>
        <taxon>Viridiplantae</taxon>
        <taxon>Chlorophyta</taxon>
        <taxon>Pyramimonadophyceae</taxon>
        <taxon>Pyramimonadales</taxon>
        <taxon>Pyramimonadaceae</taxon>
        <taxon>Cymbomonas</taxon>
    </lineage>
</organism>
<protein>
    <submittedName>
        <fullName evidence="1">Uncharacterized protein</fullName>
    </submittedName>
</protein>
<comment type="caution">
    <text evidence="1">The sequence shown here is derived from an EMBL/GenBank/DDBJ whole genome shotgun (WGS) entry which is preliminary data.</text>
</comment>
<dbReference type="Proteomes" id="UP001190700">
    <property type="component" value="Unassembled WGS sequence"/>
</dbReference>
<evidence type="ECO:0000313" key="1">
    <source>
        <dbReference type="EMBL" id="KAK3247882.1"/>
    </source>
</evidence>
<dbReference type="AlphaFoldDB" id="A0AAE0F1G8"/>
<sequence length="175" mass="19440">MLTFAKPAKRPEEARQAEQRVKRWAEAAIPAEFAGEIVMVAEILCNKPECPLETTITVLIPKPKVLKVPKPIVEVTQQEVVSLSQGWEDMMKRSKPVQAWAEEALPPDVAGCSVVVEETEDDNPTLPFETVITVLSSPKHRTMKVLKPLSEVTQDDVQRLMAISQFNPDGIASVR</sequence>
<dbReference type="EMBL" id="LGRX02028584">
    <property type="protein sequence ID" value="KAK3247882.1"/>
    <property type="molecule type" value="Genomic_DNA"/>
</dbReference>
<evidence type="ECO:0000313" key="2">
    <source>
        <dbReference type="Proteomes" id="UP001190700"/>
    </source>
</evidence>
<gene>
    <name evidence="1" type="ORF">CYMTET_42633</name>
</gene>
<name>A0AAE0F1G8_9CHLO</name>